<evidence type="ECO:0000259" key="7">
    <source>
        <dbReference type="Pfam" id="PF00892"/>
    </source>
</evidence>
<feature type="transmembrane region" description="Helical" evidence="6">
    <location>
        <begin position="12"/>
        <end position="29"/>
    </location>
</feature>
<feature type="transmembrane region" description="Helical" evidence="6">
    <location>
        <begin position="318"/>
        <end position="337"/>
    </location>
</feature>
<feature type="transmembrane region" description="Helical" evidence="6">
    <location>
        <begin position="75"/>
        <end position="96"/>
    </location>
</feature>
<proteinExistence type="inferred from homology"/>
<dbReference type="InterPro" id="IPR000620">
    <property type="entry name" value="EamA_dom"/>
</dbReference>
<evidence type="ECO:0000256" key="1">
    <source>
        <dbReference type="ARBA" id="ARBA00004141"/>
    </source>
</evidence>
<feature type="transmembrane region" description="Helical" evidence="6">
    <location>
        <begin position="256"/>
        <end position="284"/>
    </location>
</feature>
<feature type="domain" description="EamA" evidence="7">
    <location>
        <begin position="16"/>
        <end position="153"/>
    </location>
</feature>
<feature type="transmembrane region" description="Helical" evidence="6">
    <location>
        <begin position="41"/>
        <end position="63"/>
    </location>
</feature>
<sequence>MAGDGRGFDSWKLHAALVMAMCSLAIYALLSKVAMSTGVNPFVFCLYRDFIGSFVLGTYAFFAERGTRPKLTLPVFGFMVCLGFFGIFIQHTLYLVGLGLAGVVLSSALQNCTPIFILVIALIFRLEEVRIGERHGQAKILGVLLCVLGAMALLFYKGPNLLPRMGLTNATLPQRAPPLSGEVFAELLQQWGISKWQIGALCIIGSTLSLAVYINLQVPALARYPAPISLMAGAVFSGTILVFLTVVVTVKDPSKWVLSGLAQIIPAIYAGTIISGVTPVLVCWSNHKGGPIFVGAYSPMTALLSSILGYYFLGESIFLGWIIGAVVIICGLSLVTWGQHENQRQRALVLEILAPLAPPTIQGVFPVKPASQLEDPLLG</sequence>
<feature type="transmembrane region" description="Helical" evidence="6">
    <location>
        <begin position="138"/>
        <end position="156"/>
    </location>
</feature>
<dbReference type="InterPro" id="IPR030184">
    <property type="entry name" value="WAT1-related"/>
</dbReference>
<evidence type="ECO:0000256" key="5">
    <source>
        <dbReference type="ARBA" id="ARBA00023136"/>
    </source>
</evidence>
<protein>
    <recommendedName>
        <fullName evidence="6">WAT1-related protein</fullName>
    </recommendedName>
</protein>
<dbReference type="SUPFAM" id="SSF103481">
    <property type="entry name" value="Multidrug resistance efflux transporter EmrE"/>
    <property type="match status" value="2"/>
</dbReference>
<dbReference type="EMBL" id="OZ020101">
    <property type="protein sequence ID" value="CAK9274772.1"/>
    <property type="molecule type" value="Genomic_DNA"/>
</dbReference>
<evidence type="ECO:0000256" key="6">
    <source>
        <dbReference type="RuleBase" id="RU363077"/>
    </source>
</evidence>
<name>A0ABP0X7V9_9BRYO</name>
<keyword evidence="5 6" id="KW-0472">Membrane</keyword>
<dbReference type="Proteomes" id="UP001497444">
    <property type="component" value="Chromosome 6"/>
</dbReference>
<accession>A0ABP0X7V9</accession>
<keyword evidence="9" id="KW-1185">Reference proteome</keyword>
<gene>
    <name evidence="8" type="ORF">CSSPJE1EN1_LOCUS20250</name>
</gene>
<evidence type="ECO:0000313" key="8">
    <source>
        <dbReference type="EMBL" id="CAK9274772.1"/>
    </source>
</evidence>
<feature type="domain" description="EamA" evidence="7">
    <location>
        <begin position="198"/>
        <end position="336"/>
    </location>
</feature>
<comment type="similarity">
    <text evidence="2 6">Belongs to the drug/metabolite transporter (DMT) superfamily. Plant drug/metabolite exporter (P-DME) (TC 2.A.7.4) family.</text>
</comment>
<evidence type="ECO:0000313" key="9">
    <source>
        <dbReference type="Proteomes" id="UP001497444"/>
    </source>
</evidence>
<evidence type="ECO:0000256" key="2">
    <source>
        <dbReference type="ARBA" id="ARBA00007635"/>
    </source>
</evidence>
<feature type="transmembrane region" description="Helical" evidence="6">
    <location>
        <begin position="228"/>
        <end position="250"/>
    </location>
</feature>
<dbReference type="PANTHER" id="PTHR31218">
    <property type="entry name" value="WAT1-RELATED PROTEIN"/>
    <property type="match status" value="1"/>
</dbReference>
<evidence type="ECO:0000256" key="3">
    <source>
        <dbReference type="ARBA" id="ARBA00022692"/>
    </source>
</evidence>
<organism evidence="8 9">
    <name type="scientific">Sphagnum jensenii</name>
    <dbReference type="NCBI Taxonomy" id="128206"/>
    <lineage>
        <taxon>Eukaryota</taxon>
        <taxon>Viridiplantae</taxon>
        <taxon>Streptophyta</taxon>
        <taxon>Embryophyta</taxon>
        <taxon>Bryophyta</taxon>
        <taxon>Sphagnophytina</taxon>
        <taxon>Sphagnopsida</taxon>
        <taxon>Sphagnales</taxon>
        <taxon>Sphagnaceae</taxon>
        <taxon>Sphagnum</taxon>
    </lineage>
</organism>
<keyword evidence="3 6" id="KW-0812">Transmembrane</keyword>
<feature type="transmembrane region" description="Helical" evidence="6">
    <location>
        <begin position="196"/>
        <end position="216"/>
    </location>
</feature>
<keyword evidence="4 6" id="KW-1133">Transmembrane helix</keyword>
<evidence type="ECO:0000256" key="4">
    <source>
        <dbReference type="ARBA" id="ARBA00022989"/>
    </source>
</evidence>
<feature type="transmembrane region" description="Helical" evidence="6">
    <location>
        <begin position="108"/>
        <end position="126"/>
    </location>
</feature>
<dbReference type="InterPro" id="IPR037185">
    <property type="entry name" value="EmrE-like"/>
</dbReference>
<dbReference type="Pfam" id="PF00892">
    <property type="entry name" value="EamA"/>
    <property type="match status" value="2"/>
</dbReference>
<reference evidence="8" key="1">
    <citation type="submission" date="2024-02" db="EMBL/GenBank/DDBJ databases">
        <authorList>
            <consortium name="ELIXIR-Norway"/>
            <consortium name="Elixir Norway"/>
        </authorList>
    </citation>
    <scope>NUCLEOTIDE SEQUENCE</scope>
</reference>
<feature type="transmembrane region" description="Helical" evidence="6">
    <location>
        <begin position="291"/>
        <end position="312"/>
    </location>
</feature>
<comment type="subcellular location">
    <subcellularLocation>
        <location evidence="1 6">Membrane</location>
        <topology evidence="1 6">Multi-pass membrane protein</topology>
    </subcellularLocation>
</comment>